<keyword evidence="5 9" id="KW-0997">Cell inner membrane</keyword>
<evidence type="ECO:0000313" key="13">
    <source>
        <dbReference type="EMBL" id="MET1491185.1"/>
    </source>
</evidence>
<dbReference type="PROSITE" id="PS00543">
    <property type="entry name" value="HLYD_FAMILY"/>
    <property type="match status" value="1"/>
</dbReference>
<dbReference type="Proteomes" id="UP001548590">
    <property type="component" value="Unassembled WGS sequence"/>
</dbReference>
<keyword evidence="4 9" id="KW-1003">Cell membrane</keyword>
<evidence type="ECO:0000259" key="12">
    <source>
        <dbReference type="Pfam" id="PF26002"/>
    </source>
</evidence>
<dbReference type="InterPro" id="IPR058781">
    <property type="entry name" value="HH_AprE-like"/>
</dbReference>
<evidence type="ECO:0000256" key="6">
    <source>
        <dbReference type="ARBA" id="ARBA00022692"/>
    </source>
</evidence>
<evidence type="ECO:0000313" key="14">
    <source>
        <dbReference type="Proteomes" id="UP001548590"/>
    </source>
</evidence>
<evidence type="ECO:0000256" key="4">
    <source>
        <dbReference type="ARBA" id="ARBA00022475"/>
    </source>
</evidence>
<dbReference type="PRINTS" id="PR01490">
    <property type="entry name" value="RTXTOXIND"/>
</dbReference>
<keyword evidence="10" id="KW-0175">Coiled coil</keyword>
<dbReference type="EMBL" id="JBEWLZ010000009">
    <property type="protein sequence ID" value="MET1491185.1"/>
    <property type="molecule type" value="Genomic_DNA"/>
</dbReference>
<evidence type="ECO:0000259" key="11">
    <source>
        <dbReference type="Pfam" id="PF25994"/>
    </source>
</evidence>
<reference evidence="13 14" key="1">
    <citation type="submission" date="2024-07" db="EMBL/GenBank/DDBJ databases">
        <title>Uliginosibacterium paludis KCTC:42655.</title>
        <authorList>
            <person name="Kim M.K."/>
        </authorList>
    </citation>
    <scope>NUCLEOTIDE SEQUENCE [LARGE SCALE GENOMIC DNA]</scope>
    <source>
        <strain evidence="13 14">KCTC 42655</strain>
    </source>
</reference>
<keyword evidence="14" id="KW-1185">Reference proteome</keyword>
<comment type="similarity">
    <text evidence="2 9">Belongs to the membrane fusion protein (MFP) (TC 8.A.1) family.</text>
</comment>
<evidence type="ECO:0000256" key="1">
    <source>
        <dbReference type="ARBA" id="ARBA00004377"/>
    </source>
</evidence>
<keyword evidence="7 9" id="KW-1133">Transmembrane helix</keyword>
<evidence type="ECO:0000256" key="8">
    <source>
        <dbReference type="ARBA" id="ARBA00023136"/>
    </source>
</evidence>
<comment type="subcellular location">
    <subcellularLocation>
        <location evidence="1 9">Cell inner membrane</location>
        <topology evidence="1 9">Single-pass membrane protein</topology>
    </subcellularLocation>
</comment>
<organism evidence="13 14">
    <name type="scientific">Uliginosibacterium paludis</name>
    <dbReference type="NCBI Taxonomy" id="1615952"/>
    <lineage>
        <taxon>Bacteria</taxon>
        <taxon>Pseudomonadati</taxon>
        <taxon>Pseudomonadota</taxon>
        <taxon>Betaproteobacteria</taxon>
        <taxon>Rhodocyclales</taxon>
        <taxon>Zoogloeaceae</taxon>
        <taxon>Uliginosibacterium</taxon>
    </lineage>
</organism>
<keyword evidence="6 9" id="KW-0812">Transmembrane</keyword>
<dbReference type="InterPro" id="IPR050739">
    <property type="entry name" value="MFP"/>
</dbReference>
<accession>A0ABV2CTE4</accession>
<dbReference type="PANTHER" id="PTHR30386">
    <property type="entry name" value="MEMBRANE FUSION SUBUNIT OF EMRAB-TOLC MULTIDRUG EFFLUX PUMP"/>
    <property type="match status" value="1"/>
</dbReference>
<comment type="caution">
    <text evidence="13">The sequence shown here is derived from an EMBL/GenBank/DDBJ whole genome shotgun (WGS) entry which is preliminary data.</text>
</comment>
<evidence type="ECO:0000256" key="3">
    <source>
        <dbReference type="ARBA" id="ARBA00022448"/>
    </source>
</evidence>
<dbReference type="PANTHER" id="PTHR30386:SF26">
    <property type="entry name" value="TRANSPORT PROTEIN COMB"/>
    <property type="match status" value="1"/>
</dbReference>
<dbReference type="NCBIfam" id="TIGR01843">
    <property type="entry name" value="type_I_hlyD"/>
    <property type="match status" value="1"/>
</dbReference>
<sequence>MAVFRTLLASASALYDKAMNYAERREIHSDDDFAADAEWLIDEQSPRGARVAVWTSLVALFVLIVWAALAEIDEVTKGQGKVIPSRQLQIVQSLDGGMVSEILVHEGQQVKQGQLLLRIDPTRFMSNLKENRAEYLALLVKSARLEATAENRPFSAPADAAAEIPQIVEQERAYYESMRVELANNVGIAQQQLAQRGQELKEVRAKRESAEQGYQLTRQELDKTRPLTRTGAVSDVELLRLEREVSRYKGDLDMANAQIPRLESAMNEAQRKIQEAELTIRNRARMELSEVNSRLGKLSEGSVALQDRVKQSEIRAPVNGTVRQLLVNTVGGVVQPGKEVIDIVPSDDALLLEARVLPRDIAFLRPGQKALVKFTAYDFSIYGGLEARLEQIGADSITDDKGNSYYVIRVRTDKSVIGEEKLPIIPGMVAEVDILTGKKTILSYLMKPVLRAQANALRER</sequence>
<evidence type="ECO:0000256" key="5">
    <source>
        <dbReference type="ARBA" id="ARBA00022519"/>
    </source>
</evidence>
<dbReference type="Pfam" id="PF25994">
    <property type="entry name" value="HH_AprE"/>
    <property type="match status" value="1"/>
</dbReference>
<dbReference type="SUPFAM" id="SSF111369">
    <property type="entry name" value="HlyD-like secretion proteins"/>
    <property type="match status" value="1"/>
</dbReference>
<protein>
    <recommendedName>
        <fullName evidence="9">Membrane fusion protein (MFP) family protein</fullName>
    </recommendedName>
</protein>
<dbReference type="RefSeq" id="WP_345928883.1">
    <property type="nucleotide sequence ID" value="NZ_JBDIVF010000007.1"/>
</dbReference>
<keyword evidence="3 9" id="KW-0813">Transport</keyword>
<keyword evidence="8 9" id="KW-0472">Membrane</keyword>
<dbReference type="InterPro" id="IPR006144">
    <property type="entry name" value="Secretion_HlyD_CS"/>
</dbReference>
<dbReference type="InterPro" id="IPR010129">
    <property type="entry name" value="T1SS_HlyD"/>
</dbReference>
<dbReference type="Gene3D" id="6.10.140.1990">
    <property type="match status" value="1"/>
</dbReference>
<dbReference type="Gene3D" id="2.40.50.100">
    <property type="match status" value="1"/>
</dbReference>
<evidence type="ECO:0000256" key="9">
    <source>
        <dbReference type="RuleBase" id="RU365093"/>
    </source>
</evidence>
<feature type="domain" description="AprE-like long alpha-helical hairpin" evidence="11">
    <location>
        <begin position="126"/>
        <end position="308"/>
    </location>
</feature>
<proteinExistence type="inferred from homology"/>
<dbReference type="Pfam" id="PF26002">
    <property type="entry name" value="Beta-barrel_AprE"/>
    <property type="match status" value="1"/>
</dbReference>
<name>A0ABV2CTE4_9RHOO</name>
<feature type="transmembrane region" description="Helical" evidence="9">
    <location>
        <begin position="51"/>
        <end position="69"/>
    </location>
</feature>
<dbReference type="InterPro" id="IPR030190">
    <property type="entry name" value="MacA_alpha-hairpin_sf"/>
</dbReference>
<evidence type="ECO:0000256" key="10">
    <source>
        <dbReference type="SAM" id="Coils"/>
    </source>
</evidence>
<evidence type="ECO:0000256" key="7">
    <source>
        <dbReference type="ARBA" id="ARBA00022989"/>
    </source>
</evidence>
<dbReference type="Gene3D" id="2.40.30.170">
    <property type="match status" value="1"/>
</dbReference>
<feature type="domain" description="AprE-like beta-barrel" evidence="12">
    <location>
        <begin position="350"/>
        <end position="437"/>
    </location>
</feature>
<gene>
    <name evidence="13" type="ORF">ABVT11_15205</name>
</gene>
<dbReference type="InterPro" id="IPR058982">
    <property type="entry name" value="Beta-barrel_AprE"/>
</dbReference>
<dbReference type="Gene3D" id="1.10.287.470">
    <property type="entry name" value="Helix hairpin bin"/>
    <property type="match status" value="1"/>
</dbReference>
<evidence type="ECO:0000256" key="2">
    <source>
        <dbReference type="ARBA" id="ARBA00009477"/>
    </source>
</evidence>
<feature type="coiled-coil region" evidence="10">
    <location>
        <begin position="200"/>
        <end position="286"/>
    </location>
</feature>